<name>A0ABW2WLC2_9ACTN</name>
<dbReference type="EMBL" id="JBHTGL010000005">
    <property type="protein sequence ID" value="MFD0622195.1"/>
    <property type="molecule type" value="Genomic_DNA"/>
</dbReference>
<reference evidence="2" key="3">
    <citation type="submission" date="2024-09" db="EMBL/GenBank/DDBJ databases">
        <authorList>
            <person name="Sun Q."/>
            <person name="Mori K."/>
        </authorList>
    </citation>
    <scope>NUCLEOTIDE SEQUENCE</scope>
    <source>
        <strain evidence="2">JCM 12607</strain>
    </source>
</reference>
<evidence type="ECO:0000313" key="4">
    <source>
        <dbReference type="Proteomes" id="UP001596915"/>
    </source>
</evidence>
<evidence type="ECO:0000313" key="3">
    <source>
        <dbReference type="EMBL" id="MFD0622432.1"/>
    </source>
</evidence>
<dbReference type="Pfam" id="PF13358">
    <property type="entry name" value="DDE_3"/>
    <property type="match status" value="1"/>
</dbReference>
<reference evidence="4" key="2">
    <citation type="journal article" date="2019" name="Int. J. Syst. Evol. Microbiol.">
        <title>The Global Catalogue of Microorganisms (GCM) 10K type strain sequencing project: providing services to taxonomists for standard genome sequencing and annotation.</title>
        <authorList>
            <consortium name="The Broad Institute Genomics Platform"/>
            <consortium name="The Broad Institute Genome Sequencing Center for Infectious Disease"/>
            <person name="Wu L."/>
            <person name="Ma J."/>
        </authorList>
    </citation>
    <scope>NUCLEOTIDE SEQUENCE [LARGE SCALE GENOMIC DNA]</scope>
    <source>
        <strain evidence="4">JCM 12607</strain>
    </source>
</reference>
<evidence type="ECO:0000259" key="1">
    <source>
        <dbReference type="Pfam" id="PF13358"/>
    </source>
</evidence>
<dbReference type="InterPro" id="IPR038717">
    <property type="entry name" value="Tc1-like_DDE_dom"/>
</dbReference>
<reference evidence="2" key="1">
    <citation type="journal article" date="2014" name="Int. J. Syst. Evol. Microbiol.">
        <title>Complete genome of a new Firmicutes species belonging to the dominant human colonic microbiota ('Ruminococcus bicirculans') reveals two chromosomes and a selective capacity to utilize plant glucans.</title>
        <authorList>
            <consortium name="NISC Comparative Sequencing Program"/>
            <person name="Wegmann U."/>
            <person name="Louis P."/>
            <person name="Goesmann A."/>
            <person name="Henrissat B."/>
            <person name="Duncan S.H."/>
            <person name="Flint H.J."/>
        </authorList>
    </citation>
    <scope>NUCLEOTIDE SEQUENCE</scope>
    <source>
        <strain evidence="2">JCM 12607</strain>
    </source>
</reference>
<gene>
    <name evidence="2" type="ORF">ACFQ2K_04545</name>
    <name evidence="3" type="ORF">ACFQ2K_05910</name>
</gene>
<evidence type="ECO:0000313" key="2">
    <source>
        <dbReference type="EMBL" id="MFD0622195.1"/>
    </source>
</evidence>
<feature type="domain" description="Tc1-like transposase DDE" evidence="1">
    <location>
        <begin position="15"/>
        <end position="168"/>
    </location>
</feature>
<dbReference type="Gene3D" id="3.30.420.10">
    <property type="entry name" value="Ribonuclease H-like superfamily/Ribonuclease H"/>
    <property type="match status" value="1"/>
</dbReference>
<accession>A0ABW2WLC2</accession>
<dbReference type="EMBL" id="JBHTGL010000006">
    <property type="protein sequence ID" value="MFD0622432.1"/>
    <property type="molecule type" value="Genomic_DNA"/>
</dbReference>
<comment type="caution">
    <text evidence="2">The sequence shown here is derived from an EMBL/GenBank/DDBJ whole genome shotgun (WGS) entry which is preliminary data.</text>
</comment>
<keyword evidence="4" id="KW-1185">Reference proteome</keyword>
<organism evidence="2 4">
    <name type="scientific">Streptomyces sanglieri</name>
    <dbReference type="NCBI Taxonomy" id="193460"/>
    <lineage>
        <taxon>Bacteria</taxon>
        <taxon>Bacillati</taxon>
        <taxon>Actinomycetota</taxon>
        <taxon>Actinomycetes</taxon>
        <taxon>Kitasatosporales</taxon>
        <taxon>Streptomycetaceae</taxon>
        <taxon>Streptomyces</taxon>
    </lineage>
</organism>
<protein>
    <submittedName>
        <fullName evidence="2">Transposase</fullName>
    </submittedName>
</protein>
<proteinExistence type="predicted"/>
<dbReference type="InterPro" id="IPR036397">
    <property type="entry name" value="RNaseH_sf"/>
</dbReference>
<dbReference type="Proteomes" id="UP001596915">
    <property type="component" value="Unassembled WGS sequence"/>
</dbReference>
<sequence>MAAGKSTAAARGAWIVCEDEASQSLRPPRARSWGRIGRTPVVRVRGRGSGRVSMAGMVCFRPGDRSRLIYSFRVHRGRKGEPKGFTWQDYRDLIVRAHNQLKGPIVLVWDNLGTHLMPQMREFIAANEDWLTVFHFPSYAPDLNPQEGIWSLVKRTIGNLAAANLDQLAAAVKRSLKKTQYRPHLIDGCLIGTGLTLTS</sequence>